<protein>
    <submittedName>
        <fullName evidence="1">Uncharacterized protein</fullName>
    </submittedName>
</protein>
<dbReference type="AlphaFoldDB" id="A0A1E3NFC2"/>
<gene>
    <name evidence="1" type="ORF">PICMEDRAFT_73652</name>
</gene>
<reference evidence="1 2" key="1">
    <citation type="journal article" date="2016" name="Proc. Natl. Acad. Sci. U.S.A.">
        <title>Comparative genomics of biotechnologically important yeasts.</title>
        <authorList>
            <person name="Riley R."/>
            <person name="Haridas S."/>
            <person name="Wolfe K.H."/>
            <person name="Lopes M.R."/>
            <person name="Hittinger C.T."/>
            <person name="Goeker M."/>
            <person name="Salamov A.A."/>
            <person name="Wisecaver J.H."/>
            <person name="Long T.M."/>
            <person name="Calvey C.H."/>
            <person name="Aerts A.L."/>
            <person name="Barry K.W."/>
            <person name="Choi C."/>
            <person name="Clum A."/>
            <person name="Coughlan A.Y."/>
            <person name="Deshpande S."/>
            <person name="Douglass A.P."/>
            <person name="Hanson S.J."/>
            <person name="Klenk H.-P."/>
            <person name="LaButti K.M."/>
            <person name="Lapidus A."/>
            <person name="Lindquist E.A."/>
            <person name="Lipzen A.M."/>
            <person name="Meier-Kolthoff J.P."/>
            <person name="Ohm R.A."/>
            <person name="Otillar R.P."/>
            <person name="Pangilinan J.L."/>
            <person name="Peng Y."/>
            <person name="Rokas A."/>
            <person name="Rosa C.A."/>
            <person name="Scheuner C."/>
            <person name="Sibirny A.A."/>
            <person name="Slot J.C."/>
            <person name="Stielow J.B."/>
            <person name="Sun H."/>
            <person name="Kurtzman C.P."/>
            <person name="Blackwell M."/>
            <person name="Grigoriev I.V."/>
            <person name="Jeffries T.W."/>
        </authorList>
    </citation>
    <scope>NUCLEOTIDE SEQUENCE [LARGE SCALE GENOMIC DNA]</scope>
    <source>
        <strain evidence="1 2">NRRL Y-2026</strain>
    </source>
</reference>
<dbReference type="EMBL" id="KV454005">
    <property type="protein sequence ID" value="ODQ44841.1"/>
    <property type="molecule type" value="Genomic_DNA"/>
</dbReference>
<dbReference type="RefSeq" id="XP_019015954.1">
    <property type="nucleotide sequence ID" value="XM_019164543.1"/>
</dbReference>
<name>A0A1E3NFC2_9ASCO</name>
<dbReference type="Proteomes" id="UP000094455">
    <property type="component" value="Unassembled WGS sequence"/>
</dbReference>
<organism evidence="1 2">
    <name type="scientific">Pichia membranifaciens NRRL Y-2026</name>
    <dbReference type="NCBI Taxonomy" id="763406"/>
    <lineage>
        <taxon>Eukaryota</taxon>
        <taxon>Fungi</taxon>
        <taxon>Dikarya</taxon>
        <taxon>Ascomycota</taxon>
        <taxon>Saccharomycotina</taxon>
        <taxon>Pichiomycetes</taxon>
        <taxon>Pichiales</taxon>
        <taxon>Pichiaceae</taxon>
        <taxon>Pichia</taxon>
    </lineage>
</organism>
<evidence type="ECO:0000313" key="2">
    <source>
        <dbReference type="Proteomes" id="UP000094455"/>
    </source>
</evidence>
<evidence type="ECO:0000313" key="1">
    <source>
        <dbReference type="EMBL" id="ODQ44841.1"/>
    </source>
</evidence>
<keyword evidence="2" id="KW-1185">Reference proteome</keyword>
<accession>A0A1E3NFC2</accession>
<sequence length="123" mass="14535">MSEEQNILASKRFDIIEGLIVDHTKKCVVTPYKKEIADKIPLISYIKELYDDWETYPTGTVIRYECPHTKRIVQENTKTKVFRKPDEEMMKKYNLDERFLTNQDLFFAVHNSMSGIEADCVCY</sequence>
<proteinExistence type="predicted"/>
<dbReference type="GeneID" id="30181230"/>